<accession>A0A1V6MWD0</accession>
<sequence length="148" mass="15918">MNTRTPMTSARTPVQQAALLVGAVFLLVGVLGFIPGITTDYDTMKFASHDSGAELFGIFQISVLHNIVHLLFGVAGLVMARTASGARTYLLAGGAIYLVLWLYGLFVGHTSDANFIPLNNADDWLHFVLGIGMIALGALLTRRTARRI</sequence>
<keyword evidence="1" id="KW-1133">Transmembrane helix</keyword>
<reference evidence="3" key="1">
    <citation type="submission" date="2016-11" db="EMBL/GenBank/DDBJ databases">
        <authorList>
            <person name="Schniete J.K."/>
            <person name="Salih T."/>
            <person name="Algora Gallardo L."/>
            <person name="Martinez Fernandez S."/>
            <person name="Herron P.R."/>
        </authorList>
    </citation>
    <scope>NUCLEOTIDE SEQUENCE [LARGE SCALE GENOMIC DNA]</scope>
    <source>
        <strain evidence="3">DSM 41896</strain>
    </source>
</reference>
<feature type="transmembrane region" description="Helical" evidence="1">
    <location>
        <begin position="124"/>
        <end position="141"/>
    </location>
</feature>
<dbReference type="AlphaFoldDB" id="A0A1V6MWD0"/>
<evidence type="ECO:0000256" key="1">
    <source>
        <dbReference type="SAM" id="Phobius"/>
    </source>
</evidence>
<name>A0A1V6MWD0_9ACTN</name>
<dbReference type="RefSeq" id="WP_073494245.1">
    <property type="nucleotide sequence ID" value="NZ_MPOH02000008.1"/>
</dbReference>
<gene>
    <name evidence="2" type="ORF">BM536_007305</name>
</gene>
<dbReference type="Pfam" id="PF14325">
    <property type="entry name" value="DUF4383"/>
    <property type="match status" value="1"/>
</dbReference>
<organism evidence="2 3">
    <name type="scientific">Streptomyces phaeoluteigriseus</name>
    <dbReference type="NCBI Taxonomy" id="114686"/>
    <lineage>
        <taxon>Bacteria</taxon>
        <taxon>Bacillati</taxon>
        <taxon>Actinomycetota</taxon>
        <taxon>Actinomycetes</taxon>
        <taxon>Kitasatosporales</taxon>
        <taxon>Streptomycetaceae</taxon>
        <taxon>Streptomyces</taxon>
        <taxon>Streptomyces aurantiacus group</taxon>
    </lineage>
</organism>
<reference evidence="2 3" key="2">
    <citation type="submission" date="2017-02" db="EMBL/GenBank/DDBJ databases">
        <title>Draft genome sequence of Streptomyces phaeoluteigriseus type strain DSM41896.</title>
        <authorList>
            <person name="Salih T.S."/>
            <person name="Algora Gallardo L."/>
            <person name="Melo Santos T."/>
            <person name="Filgueira Martinez S."/>
            <person name="Herron P.R."/>
        </authorList>
    </citation>
    <scope>NUCLEOTIDE SEQUENCE [LARGE SCALE GENOMIC DNA]</scope>
    <source>
        <strain evidence="2 3">DSM 41896</strain>
    </source>
</reference>
<evidence type="ECO:0008006" key="4">
    <source>
        <dbReference type="Google" id="ProtNLM"/>
    </source>
</evidence>
<evidence type="ECO:0000313" key="2">
    <source>
        <dbReference type="EMBL" id="OQD56771.1"/>
    </source>
</evidence>
<dbReference type="EMBL" id="MPOH02000008">
    <property type="protein sequence ID" value="OQD56771.1"/>
    <property type="molecule type" value="Genomic_DNA"/>
</dbReference>
<keyword evidence="1" id="KW-0812">Transmembrane</keyword>
<protein>
    <recommendedName>
        <fullName evidence="4">DUF4383 domain-containing protein</fullName>
    </recommendedName>
</protein>
<evidence type="ECO:0000313" key="3">
    <source>
        <dbReference type="Proteomes" id="UP000184286"/>
    </source>
</evidence>
<dbReference type="STRING" id="114686.BM536_007305"/>
<comment type="caution">
    <text evidence="2">The sequence shown here is derived from an EMBL/GenBank/DDBJ whole genome shotgun (WGS) entry which is preliminary data.</text>
</comment>
<dbReference type="Proteomes" id="UP000184286">
    <property type="component" value="Unassembled WGS sequence"/>
</dbReference>
<proteinExistence type="predicted"/>
<feature type="transmembrane region" description="Helical" evidence="1">
    <location>
        <begin position="56"/>
        <end position="79"/>
    </location>
</feature>
<feature type="transmembrane region" description="Helical" evidence="1">
    <location>
        <begin position="86"/>
        <end position="104"/>
    </location>
</feature>
<keyword evidence="1" id="KW-0472">Membrane</keyword>